<accession>A0A1L8CTD5</accession>
<dbReference type="InterPro" id="IPR040131">
    <property type="entry name" value="MnmG_N"/>
</dbReference>
<dbReference type="EMBL" id="BDJK01000009">
    <property type="protein sequence ID" value="GAV22089.1"/>
    <property type="molecule type" value="Genomic_DNA"/>
</dbReference>
<evidence type="ECO:0000259" key="12">
    <source>
        <dbReference type="SMART" id="SM01228"/>
    </source>
</evidence>
<dbReference type="InterPro" id="IPR020595">
    <property type="entry name" value="MnmG-rel_CS"/>
</dbReference>
<evidence type="ECO:0000256" key="2">
    <source>
        <dbReference type="ARBA" id="ARBA00003717"/>
    </source>
</evidence>
<protein>
    <recommendedName>
        <fullName evidence="4 11">tRNA uridine 5-carboxymethylaminomethyl modification enzyme MnmG</fullName>
    </recommendedName>
    <alternativeName>
        <fullName evidence="10 11">Glucose-inhibited division protein A</fullName>
    </alternativeName>
</protein>
<keyword evidence="8 11" id="KW-0520">NAD</keyword>
<evidence type="ECO:0000313" key="13">
    <source>
        <dbReference type="EMBL" id="GAV22089.1"/>
    </source>
</evidence>
<dbReference type="SMART" id="SM01228">
    <property type="entry name" value="GIDA_assoc_3"/>
    <property type="match status" value="1"/>
</dbReference>
<keyword evidence="11" id="KW-0963">Cytoplasm</keyword>
<comment type="cofactor">
    <cofactor evidence="1 11">
        <name>FAD</name>
        <dbReference type="ChEBI" id="CHEBI:57692"/>
    </cofactor>
</comment>
<dbReference type="NCBIfam" id="TIGR00136">
    <property type="entry name" value="mnmG_gidA"/>
    <property type="match status" value="1"/>
</dbReference>
<dbReference type="FunFam" id="3.50.50.60:FF:000002">
    <property type="entry name" value="tRNA uridine 5-carboxymethylaminomethyl modification enzyme MnmG"/>
    <property type="match status" value="1"/>
</dbReference>
<dbReference type="FunFam" id="1.10.150.570:FF:000001">
    <property type="entry name" value="tRNA uridine 5-carboxymethylaminomethyl modification enzyme MnmG"/>
    <property type="match status" value="1"/>
</dbReference>
<dbReference type="Gene3D" id="1.10.10.1800">
    <property type="entry name" value="tRNA uridine 5-carboxymethylaminomethyl modification enzyme MnmG/GidA"/>
    <property type="match status" value="1"/>
</dbReference>
<dbReference type="STRING" id="870242.cpu_05990"/>
<evidence type="ECO:0000256" key="6">
    <source>
        <dbReference type="ARBA" id="ARBA00022694"/>
    </source>
</evidence>
<proteinExistence type="inferred from homology"/>
<evidence type="ECO:0000256" key="8">
    <source>
        <dbReference type="ARBA" id="ARBA00023027"/>
    </source>
</evidence>
<dbReference type="InterPro" id="IPR036188">
    <property type="entry name" value="FAD/NAD-bd_sf"/>
</dbReference>
<evidence type="ECO:0000256" key="11">
    <source>
        <dbReference type="HAMAP-Rule" id="MF_00129"/>
    </source>
</evidence>
<organism evidence="13 14">
    <name type="scientific">Carboxydothermus pertinax</name>
    <dbReference type="NCBI Taxonomy" id="870242"/>
    <lineage>
        <taxon>Bacteria</taxon>
        <taxon>Bacillati</taxon>
        <taxon>Bacillota</taxon>
        <taxon>Clostridia</taxon>
        <taxon>Thermoanaerobacterales</taxon>
        <taxon>Thermoanaerobacteraceae</taxon>
        <taxon>Carboxydothermus</taxon>
    </lineage>
</organism>
<evidence type="ECO:0000256" key="3">
    <source>
        <dbReference type="ARBA" id="ARBA00007653"/>
    </source>
</evidence>
<keyword evidence="14" id="KW-1185">Reference proteome</keyword>
<dbReference type="GO" id="GO:0005829">
    <property type="term" value="C:cytosol"/>
    <property type="evidence" value="ECO:0007669"/>
    <property type="project" value="TreeGrafter"/>
</dbReference>
<keyword evidence="6 11" id="KW-0819">tRNA processing</keyword>
<evidence type="ECO:0000256" key="10">
    <source>
        <dbReference type="ARBA" id="ARBA00031800"/>
    </source>
</evidence>
<keyword evidence="5 11" id="KW-0285">Flavoprotein</keyword>
<dbReference type="Pfam" id="PF21680">
    <property type="entry name" value="GIDA_C_1st"/>
    <property type="match status" value="1"/>
</dbReference>
<dbReference type="PANTHER" id="PTHR11806">
    <property type="entry name" value="GLUCOSE INHIBITED DIVISION PROTEIN A"/>
    <property type="match status" value="1"/>
</dbReference>
<evidence type="ECO:0000256" key="5">
    <source>
        <dbReference type="ARBA" id="ARBA00022630"/>
    </source>
</evidence>
<dbReference type="Proteomes" id="UP000187485">
    <property type="component" value="Unassembled WGS sequence"/>
</dbReference>
<dbReference type="SUPFAM" id="SSF51905">
    <property type="entry name" value="FAD/NAD(P)-binding domain"/>
    <property type="match status" value="1"/>
</dbReference>
<dbReference type="InterPro" id="IPR002218">
    <property type="entry name" value="MnmG-rel"/>
</dbReference>
<feature type="binding site" evidence="11">
    <location>
        <begin position="273"/>
        <end position="287"/>
    </location>
    <ligand>
        <name>NAD(+)</name>
        <dbReference type="ChEBI" id="CHEBI:57540"/>
    </ligand>
</feature>
<dbReference type="Pfam" id="PF01134">
    <property type="entry name" value="GIDA"/>
    <property type="match status" value="1"/>
</dbReference>
<dbReference type="OrthoDB" id="9815560at2"/>
<comment type="caution">
    <text evidence="11">Lacks conserved residue(s) required for the propagation of feature annotation.</text>
</comment>
<gene>
    <name evidence="11" type="primary">mnmG</name>
    <name evidence="11" type="synonym">gidA</name>
    <name evidence="13" type="ORF">cpu_05990</name>
</gene>
<keyword evidence="7 11" id="KW-0274">FAD</keyword>
<evidence type="ECO:0000313" key="14">
    <source>
        <dbReference type="Proteomes" id="UP000187485"/>
    </source>
</evidence>
<dbReference type="PROSITE" id="PS01281">
    <property type="entry name" value="GIDA_2"/>
    <property type="match status" value="1"/>
</dbReference>
<dbReference type="GO" id="GO:0030488">
    <property type="term" value="P:tRNA methylation"/>
    <property type="evidence" value="ECO:0007669"/>
    <property type="project" value="TreeGrafter"/>
</dbReference>
<comment type="caution">
    <text evidence="13">The sequence shown here is derived from an EMBL/GenBank/DDBJ whole genome shotgun (WGS) entry which is preliminary data.</text>
</comment>
<feature type="binding site" evidence="11">
    <location>
        <begin position="14"/>
        <end position="19"/>
    </location>
    <ligand>
        <name>FAD</name>
        <dbReference type="ChEBI" id="CHEBI:57692"/>
    </ligand>
</feature>
<comment type="similarity">
    <text evidence="3 11">Belongs to the MnmG family.</text>
</comment>
<comment type="function">
    <text evidence="2 11">NAD-binding protein involved in the addition of a carboxymethylaminomethyl (cmnm) group at the wobble position (U34) of certain tRNAs, forming tRNA-cmnm(5)s(2)U34.</text>
</comment>
<name>A0A1L8CTD5_9THEO</name>
<comment type="subcellular location">
    <subcellularLocation>
        <location evidence="11">Cytoplasm</location>
    </subcellularLocation>
</comment>
<dbReference type="AlphaFoldDB" id="A0A1L8CTD5"/>
<dbReference type="InterPro" id="IPR004416">
    <property type="entry name" value="MnmG"/>
</dbReference>
<sequence>MEYQAGNYDVIVVGAGHAGVEAALASARMGLKTLLLTLSLDNVALMPCNPAVGGPAKGVVVREIDALGGEMGINTDKTYIQIRMLNTGKGPAVRTLRAQSDKKRYQEEMKKTIERQDNLYLKQAETVKILVKGDRVRGVVTRTGAVFTSRAVVVTSGTYLSSRIIIGDVHYPSGPAGFPYASQLSQSLLDLGFTLGRFKTGTPARVDKRTVDFSKMIEQPGDDRPLYFSYMSEGIKRPNVSCWLTYTNLETHTIILENLHRSPLYSGEIKGVGPRYCPSIEDKVVRFSDKPRHQVFLEPEGLNTYEMYVQGMSTSLPEDLQLKMLRTLPGLEHVEIMRPAYAIEYDYIDPTQLKLTLEAKHIKGLFFAGQINGTSGYEEAAGQGIIAGINAALYVKEKEPFILKRSEAYIGVLIDDLVTKGVTDPYRLLTSRAEYRLILRHDNADLRLTEKGYKLGLVDQERWRKFNERVEKINDLMEFLEENRVNPNKRNLEIMEEYGTSLPKHGISGKEFLRRPEINMAAIERIFEIEGKYPEDVKEQVEILVKYEGYIEKQLREIERFNKYEGKKLPPNFDYSKVKGLSAEAIQKLNAIRPENIGQASRVSGVTPADISVLLIYLESKKREVNDEDSN</sequence>
<dbReference type="InterPro" id="IPR044920">
    <property type="entry name" value="MnmG_C_subdom_sf"/>
</dbReference>
<evidence type="ECO:0000256" key="9">
    <source>
        <dbReference type="ARBA" id="ARBA00025948"/>
    </source>
</evidence>
<dbReference type="GO" id="GO:0002098">
    <property type="term" value="P:tRNA wobble uridine modification"/>
    <property type="evidence" value="ECO:0007669"/>
    <property type="project" value="InterPro"/>
</dbReference>
<dbReference type="InterPro" id="IPR026904">
    <property type="entry name" value="MnmG_C"/>
</dbReference>
<reference evidence="14" key="1">
    <citation type="submission" date="2016-12" db="EMBL/GenBank/DDBJ databases">
        <title>Draft Genome Sequences od Carboxydothermus pertinax and islandicus, Hydrogenogenic Carboxydotrophic Bacteria.</title>
        <authorList>
            <person name="Fukuyama Y."/>
            <person name="Ohmae K."/>
            <person name="Yoneda Y."/>
            <person name="Yoshida T."/>
            <person name="Sako Y."/>
        </authorList>
    </citation>
    <scope>NUCLEOTIDE SEQUENCE [LARGE SCALE GENOMIC DNA]</scope>
    <source>
        <strain evidence="14">Ug1</strain>
    </source>
</reference>
<dbReference type="InterPro" id="IPR049312">
    <property type="entry name" value="GIDA_C_N"/>
</dbReference>
<dbReference type="Gene3D" id="3.50.50.60">
    <property type="entry name" value="FAD/NAD(P)-binding domain"/>
    <property type="match status" value="2"/>
</dbReference>
<dbReference type="Pfam" id="PF13932">
    <property type="entry name" value="SAM_GIDA_C"/>
    <property type="match status" value="1"/>
</dbReference>
<dbReference type="Gene3D" id="1.10.150.570">
    <property type="entry name" value="GidA associated domain, C-terminal subdomain"/>
    <property type="match status" value="1"/>
</dbReference>
<evidence type="ECO:0000256" key="7">
    <source>
        <dbReference type="ARBA" id="ARBA00022827"/>
    </source>
</evidence>
<dbReference type="PANTHER" id="PTHR11806:SF0">
    <property type="entry name" value="PROTEIN MTO1 HOMOLOG, MITOCHONDRIAL"/>
    <property type="match status" value="1"/>
</dbReference>
<dbReference type="GO" id="GO:0050660">
    <property type="term" value="F:flavin adenine dinucleotide binding"/>
    <property type="evidence" value="ECO:0007669"/>
    <property type="project" value="UniProtKB-UniRule"/>
</dbReference>
<dbReference type="InterPro" id="IPR047001">
    <property type="entry name" value="MnmG_C_subdom"/>
</dbReference>
<dbReference type="HAMAP" id="MF_00129">
    <property type="entry name" value="MnmG_GidA"/>
    <property type="match status" value="1"/>
</dbReference>
<dbReference type="PROSITE" id="PS01280">
    <property type="entry name" value="GIDA_1"/>
    <property type="match status" value="1"/>
</dbReference>
<dbReference type="RefSeq" id="WP_075858530.1">
    <property type="nucleotide sequence ID" value="NZ_BDJK01000009.1"/>
</dbReference>
<evidence type="ECO:0000256" key="1">
    <source>
        <dbReference type="ARBA" id="ARBA00001974"/>
    </source>
</evidence>
<feature type="domain" description="tRNA uridine 5-carboxymethylaminomethyl modification enzyme C-terminal subdomain" evidence="12">
    <location>
        <begin position="545"/>
        <end position="616"/>
    </location>
</feature>
<comment type="subunit">
    <text evidence="9 11">Homodimer. Heterotetramer of two MnmE and two MnmG subunits.</text>
</comment>
<evidence type="ECO:0000256" key="4">
    <source>
        <dbReference type="ARBA" id="ARBA00020461"/>
    </source>
</evidence>